<dbReference type="NCBIfam" id="NF037962">
    <property type="entry name" value="arsenic_eff"/>
    <property type="match status" value="1"/>
</dbReference>
<proteinExistence type="predicted"/>
<keyword evidence="1" id="KW-1133">Transmembrane helix</keyword>
<feature type="transmembrane region" description="Helical" evidence="1">
    <location>
        <begin position="53"/>
        <end position="71"/>
    </location>
</feature>
<dbReference type="RefSeq" id="WP_390190273.1">
    <property type="nucleotide sequence ID" value="NZ_JBHMEP010000001.1"/>
</dbReference>
<dbReference type="InterPro" id="IPR021552">
    <property type="entry name" value="ArsP_2"/>
</dbReference>
<feature type="transmembrane region" description="Helical" evidence="1">
    <location>
        <begin position="316"/>
        <end position="343"/>
    </location>
</feature>
<feature type="transmembrane region" description="Helical" evidence="1">
    <location>
        <begin position="374"/>
        <end position="396"/>
    </location>
</feature>
<gene>
    <name evidence="2" type="ORF">ACFFUV_05325</name>
</gene>
<dbReference type="Proteomes" id="UP001589645">
    <property type="component" value="Unassembled WGS sequence"/>
</dbReference>
<feature type="transmembrane region" description="Helical" evidence="1">
    <location>
        <begin position="235"/>
        <end position="253"/>
    </location>
</feature>
<reference evidence="2 3" key="1">
    <citation type="submission" date="2024-09" db="EMBL/GenBank/DDBJ databases">
        <authorList>
            <person name="Sun Q."/>
            <person name="Mori K."/>
        </authorList>
    </citation>
    <scope>NUCLEOTIDE SEQUENCE [LARGE SCALE GENOMIC DNA]</scope>
    <source>
        <strain evidence="2 3">CECT 8064</strain>
    </source>
</reference>
<keyword evidence="1" id="KW-0812">Transmembrane</keyword>
<keyword evidence="1" id="KW-0472">Membrane</keyword>
<feature type="transmembrane region" description="Helical" evidence="1">
    <location>
        <begin position="92"/>
        <end position="115"/>
    </location>
</feature>
<feature type="transmembrane region" description="Helical" evidence="1">
    <location>
        <begin position="204"/>
        <end position="223"/>
    </location>
</feature>
<feature type="transmembrane region" description="Helical" evidence="1">
    <location>
        <begin position="121"/>
        <end position="141"/>
    </location>
</feature>
<sequence length="398" mass="43147">MQTAKLTQWVLNGSFFSQLELRYKRMLLPCTLMALLLAPTTQSIAVNTLSDAFWAVSSYVAFTLALYHYLSQFFSQRNTVVDLYLNSRHFQVLFAALLGALPGCGGAIIVTTQFVGGRVGFGAIIAVLTATMGDAAFLLLASKPQVGLGVIALGVVVGCLSGWVVNLIHHDDFMRPKTANVAAPIDQDANSAFEARAINLQGAFWKWLIVPASIVAFLGSFQIDINQRLALPAQSIEWVGAGCLVVSLLLWSLTKEIKSYQSTVSEDCKPRISHPMQRTAQDTNFVTAWVVMAFLVFDLTTQLADLNLQVLFNDWGVWMPLVGVLIGLLPGCGPQILVTSFYLTGAAPMSTQLANAISNDGDALFPAIAMAPKAALVATVYTSVPALIVGYSYFWFFE</sequence>
<accession>A0ABV5HJI0</accession>
<protein>
    <submittedName>
        <fullName evidence="2">Manganese transporter</fullName>
    </submittedName>
</protein>
<dbReference type="EMBL" id="JBHMEP010000001">
    <property type="protein sequence ID" value="MFB9134392.1"/>
    <property type="molecule type" value="Genomic_DNA"/>
</dbReference>
<feature type="transmembrane region" description="Helical" evidence="1">
    <location>
        <begin position="285"/>
        <end position="304"/>
    </location>
</feature>
<organism evidence="2 3">
    <name type="scientific">Vibrio olivae</name>
    <dbReference type="NCBI Taxonomy" id="1243002"/>
    <lineage>
        <taxon>Bacteria</taxon>
        <taxon>Pseudomonadati</taxon>
        <taxon>Pseudomonadota</taxon>
        <taxon>Gammaproteobacteria</taxon>
        <taxon>Vibrionales</taxon>
        <taxon>Vibrionaceae</taxon>
        <taxon>Vibrio</taxon>
    </lineage>
</organism>
<dbReference type="Pfam" id="PF11449">
    <property type="entry name" value="ArsP_2"/>
    <property type="match status" value="1"/>
</dbReference>
<comment type="caution">
    <text evidence="2">The sequence shown here is derived from an EMBL/GenBank/DDBJ whole genome shotgun (WGS) entry which is preliminary data.</text>
</comment>
<evidence type="ECO:0000256" key="1">
    <source>
        <dbReference type="SAM" id="Phobius"/>
    </source>
</evidence>
<evidence type="ECO:0000313" key="2">
    <source>
        <dbReference type="EMBL" id="MFB9134392.1"/>
    </source>
</evidence>
<name>A0ABV5HJI0_9VIBR</name>
<keyword evidence="3" id="KW-1185">Reference proteome</keyword>
<evidence type="ECO:0000313" key="3">
    <source>
        <dbReference type="Proteomes" id="UP001589645"/>
    </source>
</evidence>
<feature type="transmembrane region" description="Helical" evidence="1">
    <location>
        <begin position="148"/>
        <end position="168"/>
    </location>
</feature>